<evidence type="ECO:0000256" key="11">
    <source>
        <dbReference type="PROSITE-ProRule" id="PRU00524"/>
    </source>
</evidence>
<name>D1AMQ0_SEBTE</name>
<evidence type="ECO:0000256" key="2">
    <source>
        <dbReference type="ARBA" id="ARBA00002803"/>
    </source>
</evidence>
<accession>D1AMQ0</accession>
<evidence type="ECO:0000313" key="14">
    <source>
        <dbReference type="Proteomes" id="UP000000845"/>
    </source>
</evidence>
<evidence type="ECO:0000256" key="5">
    <source>
        <dbReference type="ARBA" id="ARBA00012827"/>
    </source>
</evidence>
<feature type="domain" description="Lumazine-binding" evidence="12">
    <location>
        <begin position="97"/>
        <end position="193"/>
    </location>
</feature>
<sequence length="211" mass="23343">MFTGLIEEIGKIANIKNKNQGLEIEIEAEKVLENVNIGDSIAVNGVCLTVTGYKKNLFTADAMYETINRSNLKRLRSGDKVNLEKSLTLSKPLGGHLVTGDVECEGEIISVETNGIARHYKIKMDKKYMKYVVEKGRITLDGASLTVIDAENDTFSVSLIPHTIKNIILGSKKNGDLVNIETDLFAKYVEKILNSEKETGLTQEFLSKNGF</sequence>
<evidence type="ECO:0000256" key="10">
    <source>
        <dbReference type="NCBIfam" id="TIGR00187"/>
    </source>
</evidence>
<feature type="repeat" description="Lumazine-binding" evidence="11">
    <location>
        <begin position="1"/>
        <end position="96"/>
    </location>
</feature>
<dbReference type="InterPro" id="IPR017938">
    <property type="entry name" value="Riboflavin_synthase-like_b-brl"/>
</dbReference>
<evidence type="ECO:0000259" key="12">
    <source>
        <dbReference type="PROSITE" id="PS51177"/>
    </source>
</evidence>
<feature type="domain" description="Lumazine-binding" evidence="12">
    <location>
        <begin position="1"/>
        <end position="96"/>
    </location>
</feature>
<dbReference type="EMBL" id="CP001739">
    <property type="protein sequence ID" value="ACZ09624.1"/>
    <property type="molecule type" value="Genomic_DNA"/>
</dbReference>
<dbReference type="RefSeq" id="WP_012862218.1">
    <property type="nucleotide sequence ID" value="NC_013517.1"/>
</dbReference>
<comment type="subunit">
    <text evidence="4">Homotrimer.</text>
</comment>
<keyword evidence="14" id="KW-1185">Reference proteome</keyword>
<dbReference type="FunFam" id="2.40.30.20:FF:000003">
    <property type="entry name" value="Riboflavin synthase, alpha subunit"/>
    <property type="match status" value="1"/>
</dbReference>
<dbReference type="CDD" id="cd00402">
    <property type="entry name" value="Riboflavin_synthase_like"/>
    <property type="match status" value="1"/>
</dbReference>
<dbReference type="NCBIfam" id="NF006767">
    <property type="entry name" value="PRK09289.1"/>
    <property type="match status" value="1"/>
</dbReference>
<dbReference type="PROSITE" id="PS51177">
    <property type="entry name" value="LUMAZINE_BIND"/>
    <property type="match status" value="2"/>
</dbReference>
<dbReference type="STRING" id="526218.Sterm_2779"/>
<dbReference type="InterPro" id="IPR023366">
    <property type="entry name" value="ATP_synth_asu-like_sf"/>
</dbReference>
<gene>
    <name evidence="13" type="ordered locus">Sterm_2779</name>
</gene>
<dbReference type="NCBIfam" id="TIGR00187">
    <property type="entry name" value="ribE"/>
    <property type="match status" value="1"/>
</dbReference>
<dbReference type="AlphaFoldDB" id="D1AMQ0"/>
<dbReference type="Pfam" id="PF00677">
    <property type="entry name" value="Lum_binding"/>
    <property type="match status" value="2"/>
</dbReference>
<protein>
    <recommendedName>
        <fullName evidence="6 10">Riboflavin synthase</fullName>
        <ecNumber evidence="5 10">2.5.1.9</ecNumber>
    </recommendedName>
</protein>
<keyword evidence="8 13" id="KW-0808">Transferase</keyword>
<keyword evidence="7" id="KW-0686">Riboflavin biosynthesis</keyword>
<evidence type="ECO:0000256" key="4">
    <source>
        <dbReference type="ARBA" id="ARBA00011233"/>
    </source>
</evidence>
<comment type="pathway">
    <text evidence="3">Cofactor biosynthesis; riboflavin biosynthesis; riboflavin from 2-hydroxy-3-oxobutyl phosphate and 5-amino-6-(D-ribitylamino)uracil: step 2/2.</text>
</comment>
<evidence type="ECO:0000256" key="3">
    <source>
        <dbReference type="ARBA" id="ARBA00004887"/>
    </source>
</evidence>
<evidence type="ECO:0000256" key="7">
    <source>
        <dbReference type="ARBA" id="ARBA00022619"/>
    </source>
</evidence>
<organism evidence="13 14">
    <name type="scientific">Sebaldella termitidis (strain ATCC 33386 / NCTC 11300)</name>
    <dbReference type="NCBI Taxonomy" id="526218"/>
    <lineage>
        <taxon>Bacteria</taxon>
        <taxon>Fusobacteriati</taxon>
        <taxon>Fusobacteriota</taxon>
        <taxon>Fusobacteriia</taxon>
        <taxon>Fusobacteriales</taxon>
        <taxon>Leptotrichiaceae</taxon>
        <taxon>Sebaldella</taxon>
    </lineage>
</organism>
<dbReference type="KEGG" id="str:Sterm_2779"/>
<evidence type="ECO:0000313" key="13">
    <source>
        <dbReference type="EMBL" id="ACZ09624.1"/>
    </source>
</evidence>
<dbReference type="Proteomes" id="UP000000845">
    <property type="component" value="Chromosome"/>
</dbReference>
<evidence type="ECO:0000256" key="1">
    <source>
        <dbReference type="ARBA" id="ARBA00000968"/>
    </source>
</evidence>
<dbReference type="NCBIfam" id="NF009566">
    <property type="entry name" value="PRK13020.1"/>
    <property type="match status" value="1"/>
</dbReference>
<dbReference type="GO" id="GO:0009231">
    <property type="term" value="P:riboflavin biosynthetic process"/>
    <property type="evidence" value="ECO:0007669"/>
    <property type="project" value="UniProtKB-KW"/>
</dbReference>
<dbReference type="SUPFAM" id="SSF63380">
    <property type="entry name" value="Riboflavin synthase domain-like"/>
    <property type="match status" value="2"/>
</dbReference>
<dbReference type="Gene3D" id="2.40.30.20">
    <property type="match status" value="2"/>
</dbReference>
<dbReference type="EC" id="2.5.1.9" evidence="5 10"/>
<dbReference type="PANTHER" id="PTHR21098:SF12">
    <property type="entry name" value="RIBOFLAVIN SYNTHASE"/>
    <property type="match status" value="1"/>
</dbReference>
<evidence type="ECO:0000256" key="9">
    <source>
        <dbReference type="ARBA" id="ARBA00022737"/>
    </source>
</evidence>
<dbReference type="eggNOG" id="COG0307">
    <property type="taxonomic scope" value="Bacteria"/>
</dbReference>
<dbReference type="PANTHER" id="PTHR21098">
    <property type="entry name" value="RIBOFLAVIN SYNTHASE ALPHA CHAIN"/>
    <property type="match status" value="1"/>
</dbReference>
<reference evidence="13 14" key="2">
    <citation type="journal article" date="2010" name="Stand. Genomic Sci.">
        <title>Complete genome sequence of Sebaldella termitidis type strain (NCTC 11300).</title>
        <authorList>
            <person name="Harmon-Smith M."/>
            <person name="Celia L."/>
            <person name="Chertkov O."/>
            <person name="Lapidus A."/>
            <person name="Copeland A."/>
            <person name="Glavina Del Rio T."/>
            <person name="Nolan M."/>
            <person name="Lucas S."/>
            <person name="Tice H."/>
            <person name="Cheng J.F."/>
            <person name="Han C."/>
            <person name="Detter J.C."/>
            <person name="Bruce D."/>
            <person name="Goodwin L."/>
            <person name="Pitluck S."/>
            <person name="Pati A."/>
            <person name="Liolios K."/>
            <person name="Ivanova N."/>
            <person name="Mavromatis K."/>
            <person name="Mikhailova N."/>
            <person name="Chen A."/>
            <person name="Palaniappan K."/>
            <person name="Land M."/>
            <person name="Hauser L."/>
            <person name="Chang Y.J."/>
            <person name="Jeffries C.D."/>
            <person name="Brettin T."/>
            <person name="Goker M."/>
            <person name="Beck B."/>
            <person name="Bristow J."/>
            <person name="Eisen J.A."/>
            <person name="Markowitz V."/>
            <person name="Hugenholtz P."/>
            <person name="Kyrpides N.C."/>
            <person name="Klenk H.P."/>
            <person name="Chen F."/>
        </authorList>
    </citation>
    <scope>NUCLEOTIDE SEQUENCE [LARGE SCALE GENOMIC DNA]</scope>
    <source>
        <strain evidence="14">ATCC 33386 / NCTC 11300</strain>
    </source>
</reference>
<dbReference type="InterPro" id="IPR026017">
    <property type="entry name" value="Lumazine-bd_dom"/>
</dbReference>
<feature type="repeat" description="Lumazine-binding" evidence="11">
    <location>
        <begin position="97"/>
        <end position="193"/>
    </location>
</feature>
<proteinExistence type="predicted"/>
<evidence type="ECO:0000256" key="8">
    <source>
        <dbReference type="ARBA" id="ARBA00022679"/>
    </source>
</evidence>
<dbReference type="HOGENOM" id="CLU_034388_2_0_0"/>
<comment type="function">
    <text evidence="2">Catalyzes the dismutation of two molecules of 6,7-dimethyl-8-ribityllumazine, resulting in the formation of riboflavin and 5-amino-6-(D-ribitylamino)uracil.</text>
</comment>
<keyword evidence="9" id="KW-0677">Repeat</keyword>
<evidence type="ECO:0000256" key="6">
    <source>
        <dbReference type="ARBA" id="ARBA00013950"/>
    </source>
</evidence>
<comment type="catalytic activity">
    <reaction evidence="1">
        <text>2 6,7-dimethyl-8-(1-D-ribityl)lumazine + H(+) = 5-amino-6-(D-ribitylamino)uracil + riboflavin</text>
        <dbReference type="Rhea" id="RHEA:20772"/>
        <dbReference type="ChEBI" id="CHEBI:15378"/>
        <dbReference type="ChEBI" id="CHEBI:15934"/>
        <dbReference type="ChEBI" id="CHEBI:57986"/>
        <dbReference type="ChEBI" id="CHEBI:58201"/>
        <dbReference type="EC" id="2.5.1.9"/>
    </reaction>
</comment>
<dbReference type="PIRSF" id="PIRSF000498">
    <property type="entry name" value="Riboflavin_syn_A"/>
    <property type="match status" value="1"/>
</dbReference>
<dbReference type="FunFam" id="2.40.30.20:FF:000004">
    <property type="entry name" value="Riboflavin synthase, alpha subunit"/>
    <property type="match status" value="1"/>
</dbReference>
<dbReference type="GO" id="GO:0004746">
    <property type="term" value="F:riboflavin synthase activity"/>
    <property type="evidence" value="ECO:0007669"/>
    <property type="project" value="UniProtKB-UniRule"/>
</dbReference>
<dbReference type="InterPro" id="IPR001783">
    <property type="entry name" value="Lumazine-bd"/>
</dbReference>
<reference evidence="14" key="1">
    <citation type="submission" date="2009-09" db="EMBL/GenBank/DDBJ databases">
        <title>The complete chromosome of Sebaldella termitidis ATCC 33386.</title>
        <authorList>
            <consortium name="US DOE Joint Genome Institute (JGI-PGF)"/>
            <person name="Lucas S."/>
            <person name="Copeland A."/>
            <person name="Lapidus A."/>
            <person name="Glavina del Rio T."/>
            <person name="Dalin E."/>
            <person name="Tice H."/>
            <person name="Bruce D."/>
            <person name="Goodwin L."/>
            <person name="Pitluck S."/>
            <person name="Kyrpides N."/>
            <person name="Mavromatis K."/>
            <person name="Ivanova N."/>
            <person name="Mikhailova N."/>
            <person name="Sims D."/>
            <person name="Meincke L."/>
            <person name="Brettin T."/>
            <person name="Detter J.C."/>
            <person name="Han C."/>
            <person name="Larimer F."/>
            <person name="Land M."/>
            <person name="Hauser L."/>
            <person name="Markowitz V."/>
            <person name="Cheng J.F."/>
            <person name="Hugenholtz P."/>
            <person name="Woyke T."/>
            <person name="Wu D."/>
            <person name="Eisen J.A."/>
        </authorList>
    </citation>
    <scope>NUCLEOTIDE SEQUENCE [LARGE SCALE GENOMIC DNA]</scope>
    <source>
        <strain evidence="14">ATCC 33386 / NCTC 11300</strain>
    </source>
</reference>